<name>A0A6J5LDP0_9CAUD</name>
<dbReference type="EMBL" id="LR796267">
    <property type="protein sequence ID" value="CAB4132674.1"/>
    <property type="molecule type" value="Genomic_DNA"/>
</dbReference>
<sequence length="141" mass="17033">MFSVEWKKRDFEESGRKGTIKYKDEGESKYVCKIETWAFGSCACFALSRFNDAYKFRFEADNIDKFFDYICTLDEDWKPKEFYFMLSKSQLKLDRFKLMFNHPNVKLRDVFMNKSHGPNKVYLFRYSLKKDFQRLQLPKGA</sequence>
<reference evidence="1" key="1">
    <citation type="submission" date="2020-04" db="EMBL/GenBank/DDBJ databases">
        <authorList>
            <person name="Chiriac C."/>
            <person name="Salcher M."/>
            <person name="Ghai R."/>
            <person name="Kavagutti S V."/>
        </authorList>
    </citation>
    <scope>NUCLEOTIDE SEQUENCE</scope>
</reference>
<accession>A0A6J5LDP0</accession>
<organism evidence="1">
    <name type="scientific">uncultured Caudovirales phage</name>
    <dbReference type="NCBI Taxonomy" id="2100421"/>
    <lineage>
        <taxon>Viruses</taxon>
        <taxon>Duplodnaviria</taxon>
        <taxon>Heunggongvirae</taxon>
        <taxon>Uroviricota</taxon>
        <taxon>Caudoviricetes</taxon>
        <taxon>Peduoviridae</taxon>
        <taxon>Maltschvirus</taxon>
        <taxon>Maltschvirus maltsch</taxon>
    </lineage>
</organism>
<protein>
    <submittedName>
        <fullName evidence="1">Uncharacterized protein</fullName>
    </submittedName>
</protein>
<proteinExistence type="predicted"/>
<evidence type="ECO:0000313" key="1">
    <source>
        <dbReference type="EMBL" id="CAB4132674.1"/>
    </source>
</evidence>
<gene>
    <name evidence="1" type="ORF">UFOVP248_65</name>
</gene>